<dbReference type="PANTHER" id="PTHR30290:SF9">
    <property type="entry name" value="OLIGOPEPTIDE-BINDING PROTEIN APPA"/>
    <property type="match status" value="1"/>
</dbReference>
<dbReference type="EMBL" id="JAATJL010000001">
    <property type="protein sequence ID" value="NJC22756.1"/>
    <property type="molecule type" value="Genomic_DNA"/>
</dbReference>
<dbReference type="GO" id="GO:0015833">
    <property type="term" value="P:peptide transport"/>
    <property type="evidence" value="ECO:0007669"/>
    <property type="project" value="TreeGrafter"/>
</dbReference>
<evidence type="ECO:0000256" key="4">
    <source>
        <dbReference type="SAM" id="MobiDB-lite"/>
    </source>
</evidence>
<evidence type="ECO:0000256" key="2">
    <source>
        <dbReference type="ARBA" id="ARBA00022448"/>
    </source>
</evidence>
<feature type="compositionally biased region" description="Low complexity" evidence="4">
    <location>
        <begin position="31"/>
        <end position="51"/>
    </location>
</feature>
<gene>
    <name evidence="7" type="ORF">BJ994_001832</name>
</gene>
<accession>A0A846RUQ9</accession>
<dbReference type="GO" id="GO:0043190">
    <property type="term" value="C:ATP-binding cassette (ABC) transporter complex"/>
    <property type="evidence" value="ECO:0007669"/>
    <property type="project" value="InterPro"/>
</dbReference>
<dbReference type="GO" id="GO:0042597">
    <property type="term" value="C:periplasmic space"/>
    <property type="evidence" value="ECO:0007669"/>
    <property type="project" value="UniProtKB-ARBA"/>
</dbReference>
<dbReference type="AlphaFoldDB" id="A0A846RUQ9"/>
<proteinExistence type="inferred from homology"/>
<evidence type="ECO:0000313" key="7">
    <source>
        <dbReference type="EMBL" id="NJC22756.1"/>
    </source>
</evidence>
<feature type="region of interest" description="Disordered" evidence="4">
    <location>
        <begin position="31"/>
        <end position="57"/>
    </location>
</feature>
<name>A0A846RUQ9_9MICC</name>
<feature type="signal peptide" evidence="5">
    <location>
        <begin position="1"/>
        <end position="34"/>
    </location>
</feature>
<reference evidence="7 8" key="1">
    <citation type="submission" date="2020-03" db="EMBL/GenBank/DDBJ databases">
        <title>Sequencing the genomes of 1000 actinobacteria strains.</title>
        <authorList>
            <person name="Klenk H.-P."/>
        </authorList>
    </citation>
    <scope>NUCLEOTIDE SEQUENCE [LARGE SCALE GENOMIC DNA]</scope>
    <source>
        <strain evidence="7 8">DSM 16403</strain>
    </source>
</reference>
<keyword evidence="3 5" id="KW-0732">Signal</keyword>
<dbReference type="Gene3D" id="3.40.190.10">
    <property type="entry name" value="Periplasmic binding protein-like II"/>
    <property type="match status" value="1"/>
</dbReference>
<dbReference type="SUPFAM" id="SSF53850">
    <property type="entry name" value="Periplasmic binding protein-like II"/>
    <property type="match status" value="1"/>
</dbReference>
<evidence type="ECO:0000313" key="8">
    <source>
        <dbReference type="Proteomes" id="UP000547458"/>
    </source>
</evidence>
<feature type="domain" description="Solute-binding protein family 5" evidence="6">
    <location>
        <begin position="104"/>
        <end position="489"/>
    </location>
</feature>
<organism evidence="7 8">
    <name type="scientific">Arthrobacter pigmenti</name>
    <dbReference type="NCBI Taxonomy" id="271432"/>
    <lineage>
        <taxon>Bacteria</taxon>
        <taxon>Bacillati</taxon>
        <taxon>Actinomycetota</taxon>
        <taxon>Actinomycetes</taxon>
        <taxon>Micrococcales</taxon>
        <taxon>Micrococcaceae</taxon>
        <taxon>Arthrobacter</taxon>
    </lineage>
</organism>
<dbReference type="InterPro" id="IPR030678">
    <property type="entry name" value="Peptide/Ni-bd"/>
</dbReference>
<dbReference type="Proteomes" id="UP000547458">
    <property type="component" value="Unassembled WGS sequence"/>
</dbReference>
<dbReference type="InterPro" id="IPR039424">
    <property type="entry name" value="SBP_5"/>
</dbReference>
<evidence type="ECO:0000256" key="1">
    <source>
        <dbReference type="ARBA" id="ARBA00005695"/>
    </source>
</evidence>
<evidence type="ECO:0000256" key="5">
    <source>
        <dbReference type="SAM" id="SignalP"/>
    </source>
</evidence>
<dbReference type="PANTHER" id="PTHR30290">
    <property type="entry name" value="PERIPLASMIC BINDING COMPONENT OF ABC TRANSPORTER"/>
    <property type="match status" value="1"/>
</dbReference>
<sequence>MPTSPTPRRRALRASFVRLIAAAGVLGLTACTSATPTPTPTTTTAPASSEAPEVDGDPTQATFTFGTAANPTGLDPALVADTESYRITRQILEGLVGIDPLTSEPAPLLATSWEERDDGRAYAFELRNDVVFHDGEPFNAEAVCANFERWHTMPAGTRELDATISFQSVFKAFSDEPEDSVYESCQPLGEYEVLISLTGRHTTFIPALALPAFGMASPKALEEKGANELTVERDGRRLSEFALSPVGTGPFRFESWSGDEVTLSAFEDYWGNPGEIQIVTFRTIPHTDARLRALISGEIDGYDLVTVDNAAELAREGQQILQRDPYSVLYLGMNQDFPGVDDILFRQAVAHAVDKNALIENLFLEGTSPANQFIPPKLGLPVEDVATYEYDPELARELLGESGYTGEPLPFHYPRNVSRPYLSSPEKVYAELSRQLTEAGFNLQPMPTEWSEGYVETVQNTDNRAFHLLGWSGSYQDPDNFVGALFGSYSEEFAYRDNQLFSKIARAVTLPNGEERTAAYQDISQSIADDIPALPLAFPVSAAVVSPRVLSYPVSPVMHEVFNNIDLADVELPTPDDDV</sequence>
<dbReference type="InterPro" id="IPR000914">
    <property type="entry name" value="SBP_5_dom"/>
</dbReference>
<dbReference type="Gene3D" id="3.90.76.10">
    <property type="entry name" value="Dipeptide-binding Protein, Domain 1"/>
    <property type="match status" value="1"/>
</dbReference>
<comment type="caution">
    <text evidence="7">The sequence shown here is derived from an EMBL/GenBank/DDBJ whole genome shotgun (WGS) entry which is preliminary data.</text>
</comment>
<evidence type="ECO:0000259" key="6">
    <source>
        <dbReference type="Pfam" id="PF00496"/>
    </source>
</evidence>
<dbReference type="PIRSF" id="PIRSF002741">
    <property type="entry name" value="MppA"/>
    <property type="match status" value="1"/>
</dbReference>
<comment type="similarity">
    <text evidence="1">Belongs to the bacterial solute-binding protein 5 family.</text>
</comment>
<dbReference type="RefSeq" id="WP_167993538.1">
    <property type="nucleotide sequence ID" value="NZ_JAATJL010000001.1"/>
</dbReference>
<dbReference type="Pfam" id="PF00496">
    <property type="entry name" value="SBP_bac_5"/>
    <property type="match status" value="1"/>
</dbReference>
<feature type="chain" id="PRO_5038400797" evidence="5">
    <location>
        <begin position="35"/>
        <end position="579"/>
    </location>
</feature>
<keyword evidence="8" id="KW-1185">Reference proteome</keyword>
<dbReference type="GO" id="GO:1904680">
    <property type="term" value="F:peptide transmembrane transporter activity"/>
    <property type="evidence" value="ECO:0007669"/>
    <property type="project" value="TreeGrafter"/>
</dbReference>
<protein>
    <submittedName>
        <fullName evidence="7">Peptide/nickel transport system substrate-binding protein</fullName>
    </submittedName>
</protein>
<evidence type="ECO:0000256" key="3">
    <source>
        <dbReference type="ARBA" id="ARBA00022729"/>
    </source>
</evidence>
<dbReference type="Gene3D" id="3.10.105.10">
    <property type="entry name" value="Dipeptide-binding Protein, Domain 3"/>
    <property type="match status" value="1"/>
</dbReference>
<keyword evidence="2" id="KW-0813">Transport</keyword>